<dbReference type="GO" id="GO:0003682">
    <property type="term" value="F:chromatin binding"/>
    <property type="evidence" value="ECO:0007669"/>
    <property type="project" value="TreeGrafter"/>
</dbReference>
<dbReference type="Pfam" id="PF12254">
    <property type="entry name" value="DNA_pol_alpha_N"/>
    <property type="match status" value="1"/>
</dbReference>
<evidence type="ECO:0000256" key="5">
    <source>
        <dbReference type="ARBA" id="ARBA00022705"/>
    </source>
</evidence>
<dbReference type="CDD" id="cd05776">
    <property type="entry name" value="DNA_polB_alpha_exo"/>
    <property type="match status" value="1"/>
</dbReference>
<evidence type="ECO:0000256" key="8">
    <source>
        <dbReference type="ARBA" id="ARBA00022833"/>
    </source>
</evidence>
<feature type="domain" description="DNA-directed DNA polymerase family B multifunctional" evidence="14">
    <location>
        <begin position="783"/>
        <end position="1233"/>
    </location>
</feature>
<feature type="region of interest" description="Disordered" evidence="13">
    <location>
        <begin position="1"/>
        <end position="28"/>
    </location>
</feature>
<dbReference type="InterPro" id="IPR023211">
    <property type="entry name" value="DNA_pol_palm_dom_sf"/>
</dbReference>
<dbReference type="SMART" id="SM00486">
    <property type="entry name" value="POLBc"/>
    <property type="match status" value="1"/>
</dbReference>
<keyword evidence="19" id="KW-1185">Reference proteome</keyword>
<dbReference type="PRINTS" id="PR00106">
    <property type="entry name" value="DNAPOLB"/>
</dbReference>
<dbReference type="Gene3D" id="1.10.287.690">
    <property type="entry name" value="Helix hairpin bin"/>
    <property type="match status" value="1"/>
</dbReference>
<dbReference type="InterPro" id="IPR024647">
    <property type="entry name" value="DNA_pol_a_cat_su_N"/>
</dbReference>
<dbReference type="Pfam" id="PF08996">
    <property type="entry name" value="zf-DNA_Pol"/>
    <property type="match status" value="1"/>
</dbReference>
<evidence type="ECO:0000256" key="3">
    <source>
        <dbReference type="ARBA" id="ARBA00022679"/>
    </source>
</evidence>
<dbReference type="Gene3D" id="3.30.70.2820">
    <property type="match status" value="1"/>
</dbReference>
<dbReference type="GO" id="GO:0000166">
    <property type="term" value="F:nucleotide binding"/>
    <property type="evidence" value="ECO:0007669"/>
    <property type="project" value="InterPro"/>
</dbReference>
<evidence type="ECO:0000256" key="10">
    <source>
        <dbReference type="ARBA" id="ARBA00023125"/>
    </source>
</evidence>
<comment type="caution">
    <text evidence="18">The sequence shown here is derived from an EMBL/GenBank/DDBJ whole genome shotgun (WGS) entry which is preliminary data.</text>
</comment>
<protein>
    <recommendedName>
        <fullName evidence="12">DNA polymerase</fullName>
        <ecNumber evidence="12">2.7.7.7</ecNumber>
    </recommendedName>
</protein>
<keyword evidence="10 12" id="KW-0238">DNA-binding</keyword>
<proteinExistence type="inferred from homology"/>
<dbReference type="FunFam" id="3.30.70.2820:FF:000001">
    <property type="entry name" value="DNA polymerase"/>
    <property type="match status" value="1"/>
</dbReference>
<reference evidence="18" key="1">
    <citation type="journal article" date="2020" name="Fungal Divers.">
        <title>Resolving the Mortierellaceae phylogeny through synthesis of multi-gene phylogenetics and phylogenomics.</title>
        <authorList>
            <person name="Vandepol N."/>
            <person name="Liber J."/>
            <person name="Desiro A."/>
            <person name="Na H."/>
            <person name="Kennedy M."/>
            <person name="Barry K."/>
            <person name="Grigoriev I.V."/>
            <person name="Miller A.N."/>
            <person name="O'Donnell K."/>
            <person name="Stajich J.E."/>
            <person name="Bonito G."/>
        </authorList>
    </citation>
    <scope>NUCLEOTIDE SEQUENCE</scope>
    <source>
        <strain evidence="18">NRRL 2769</strain>
    </source>
</reference>
<evidence type="ECO:0000256" key="9">
    <source>
        <dbReference type="ARBA" id="ARBA00022932"/>
    </source>
</evidence>
<dbReference type="Pfam" id="PF00136">
    <property type="entry name" value="DNA_pol_B"/>
    <property type="match status" value="1"/>
</dbReference>
<evidence type="ECO:0000256" key="12">
    <source>
        <dbReference type="RuleBase" id="RU000442"/>
    </source>
</evidence>
<evidence type="ECO:0000259" key="17">
    <source>
        <dbReference type="Pfam" id="PF12254"/>
    </source>
</evidence>
<dbReference type="EC" id="2.7.7.7" evidence="12"/>
<keyword evidence="11" id="KW-0539">Nucleus</keyword>
<keyword evidence="3 12" id="KW-0808">Transferase</keyword>
<dbReference type="InterPro" id="IPR038256">
    <property type="entry name" value="Pol_alpha_znc_sf"/>
</dbReference>
<dbReference type="InterPro" id="IPR017964">
    <property type="entry name" value="DNA-dir_DNA_pol_B_CS"/>
</dbReference>
<evidence type="ECO:0000256" key="4">
    <source>
        <dbReference type="ARBA" id="ARBA00022695"/>
    </source>
</evidence>
<dbReference type="GO" id="GO:0008270">
    <property type="term" value="F:zinc ion binding"/>
    <property type="evidence" value="ECO:0007669"/>
    <property type="project" value="UniProtKB-KW"/>
</dbReference>
<dbReference type="GO" id="GO:0006273">
    <property type="term" value="P:lagging strand elongation"/>
    <property type="evidence" value="ECO:0007669"/>
    <property type="project" value="TreeGrafter"/>
</dbReference>
<dbReference type="InterPro" id="IPR042087">
    <property type="entry name" value="DNA_pol_B_thumb"/>
</dbReference>
<dbReference type="GO" id="GO:0003887">
    <property type="term" value="F:DNA-directed DNA polymerase activity"/>
    <property type="evidence" value="ECO:0007669"/>
    <property type="project" value="UniProtKB-KW"/>
</dbReference>
<dbReference type="InterPro" id="IPR043502">
    <property type="entry name" value="DNA/RNA_pol_sf"/>
</dbReference>
<name>A0A9P6MW16_9FUNG</name>
<feature type="compositionally biased region" description="Acidic residues" evidence="13">
    <location>
        <begin position="60"/>
        <end position="80"/>
    </location>
</feature>
<dbReference type="Gene3D" id="1.10.132.60">
    <property type="entry name" value="DNA polymerase family B, C-terminal domain"/>
    <property type="match status" value="1"/>
</dbReference>
<dbReference type="Pfam" id="PF03104">
    <property type="entry name" value="DNA_pol_B_exo1"/>
    <property type="match status" value="1"/>
</dbReference>
<keyword evidence="5 12" id="KW-0235">DNA replication</keyword>
<feature type="domain" description="DNA polymerase alpha catalytic subunit N-terminal" evidence="17">
    <location>
        <begin position="22"/>
        <end position="76"/>
    </location>
</feature>
<feature type="compositionally biased region" description="Basic residues" evidence="13">
    <location>
        <begin position="97"/>
        <end position="106"/>
    </location>
</feature>
<gene>
    <name evidence="18" type="primary">POL1</name>
    <name evidence="18" type="ORF">BGZ80_010331</name>
</gene>
<evidence type="ECO:0000256" key="6">
    <source>
        <dbReference type="ARBA" id="ARBA00022723"/>
    </source>
</evidence>
<dbReference type="PANTHER" id="PTHR45861:SF1">
    <property type="entry name" value="DNA POLYMERASE ALPHA CATALYTIC SUBUNIT"/>
    <property type="match status" value="1"/>
</dbReference>
<dbReference type="Gene3D" id="6.10.10.100">
    <property type="match status" value="1"/>
</dbReference>
<evidence type="ECO:0000256" key="1">
    <source>
        <dbReference type="ARBA" id="ARBA00004123"/>
    </source>
</evidence>
<evidence type="ECO:0000256" key="2">
    <source>
        <dbReference type="ARBA" id="ARBA00005755"/>
    </source>
</evidence>
<dbReference type="CDD" id="cd05532">
    <property type="entry name" value="POLBc_alpha"/>
    <property type="match status" value="1"/>
</dbReference>
<keyword evidence="6" id="KW-0479">Metal-binding</keyword>
<dbReference type="FunFam" id="1.10.132.60:FF:000004">
    <property type="entry name" value="DNA polymerase"/>
    <property type="match status" value="1"/>
</dbReference>
<evidence type="ECO:0000259" key="14">
    <source>
        <dbReference type="Pfam" id="PF00136"/>
    </source>
</evidence>
<feature type="compositionally biased region" description="Basic and acidic residues" evidence="13">
    <location>
        <begin position="107"/>
        <end position="131"/>
    </location>
</feature>
<feature type="domain" description="Zinc finger DNA-directed DNA polymerase family B alpha" evidence="16">
    <location>
        <begin position="1271"/>
        <end position="1450"/>
    </location>
</feature>
<dbReference type="PROSITE" id="PS00116">
    <property type="entry name" value="DNA_POLYMERASE_B"/>
    <property type="match status" value="1"/>
</dbReference>
<evidence type="ECO:0000313" key="18">
    <source>
        <dbReference type="EMBL" id="KAG0014633.1"/>
    </source>
</evidence>
<accession>A0A9P6MW16</accession>
<keyword evidence="4 12" id="KW-0548">Nucleotidyltransferase</keyword>
<dbReference type="InterPro" id="IPR012337">
    <property type="entry name" value="RNaseH-like_sf"/>
</dbReference>
<dbReference type="Gene3D" id="2.40.50.730">
    <property type="match status" value="1"/>
</dbReference>
<dbReference type="SUPFAM" id="SSF53098">
    <property type="entry name" value="Ribonuclease H-like"/>
    <property type="match status" value="1"/>
</dbReference>
<dbReference type="NCBIfam" id="TIGR00592">
    <property type="entry name" value="pol2"/>
    <property type="match status" value="1"/>
</dbReference>
<dbReference type="GO" id="GO:1902975">
    <property type="term" value="P:mitotic DNA replication initiation"/>
    <property type="evidence" value="ECO:0007669"/>
    <property type="project" value="InterPro"/>
</dbReference>
<evidence type="ECO:0000259" key="16">
    <source>
        <dbReference type="Pfam" id="PF08996"/>
    </source>
</evidence>
<dbReference type="SUPFAM" id="SSF56672">
    <property type="entry name" value="DNA/RNA polymerases"/>
    <property type="match status" value="1"/>
</dbReference>
<dbReference type="GO" id="GO:0003688">
    <property type="term" value="F:DNA replication origin binding"/>
    <property type="evidence" value="ECO:0007669"/>
    <property type="project" value="TreeGrafter"/>
</dbReference>
<comment type="subcellular location">
    <subcellularLocation>
        <location evidence="1">Nucleus</location>
    </subcellularLocation>
</comment>
<keyword evidence="9 12" id="KW-0239">DNA-directed DNA polymerase</keyword>
<dbReference type="OrthoDB" id="6755010at2759"/>
<evidence type="ECO:0000256" key="7">
    <source>
        <dbReference type="ARBA" id="ARBA00022771"/>
    </source>
</evidence>
<comment type="similarity">
    <text evidence="2 12">Belongs to the DNA polymerase type-B family.</text>
</comment>
<evidence type="ECO:0000313" key="19">
    <source>
        <dbReference type="Proteomes" id="UP000703661"/>
    </source>
</evidence>
<dbReference type="GO" id="GO:0006272">
    <property type="term" value="P:leading strand elongation"/>
    <property type="evidence" value="ECO:0007669"/>
    <property type="project" value="TreeGrafter"/>
</dbReference>
<evidence type="ECO:0000259" key="15">
    <source>
        <dbReference type="Pfam" id="PF03104"/>
    </source>
</evidence>
<dbReference type="InterPro" id="IPR006134">
    <property type="entry name" value="DNA-dir_DNA_pol_B_multi_dom"/>
</dbReference>
<keyword evidence="8" id="KW-0862">Zinc</keyword>
<dbReference type="GO" id="GO:0005658">
    <property type="term" value="C:alpha DNA polymerase:primase complex"/>
    <property type="evidence" value="ECO:0007669"/>
    <property type="project" value="TreeGrafter"/>
</dbReference>
<dbReference type="InterPro" id="IPR006172">
    <property type="entry name" value="DNA-dir_DNA_pol_B"/>
</dbReference>
<feature type="domain" description="DNA-directed DNA polymerase family B exonuclease" evidence="15">
    <location>
        <begin position="474"/>
        <end position="718"/>
    </location>
</feature>
<evidence type="ECO:0000256" key="13">
    <source>
        <dbReference type="SAM" id="MobiDB-lite"/>
    </source>
</evidence>
<dbReference type="Gene3D" id="3.30.420.10">
    <property type="entry name" value="Ribonuclease H-like superfamily/Ribonuclease H"/>
    <property type="match status" value="1"/>
</dbReference>
<keyword evidence="7" id="KW-0863">Zinc-finger</keyword>
<sequence length="1458" mass="165066">MSSRTKRKATERGSAIAKFKAAKAAKESGISRIHQYEVEEAEDIYEEINDDNLHKRLQEDHDDFVEDDDGRGYAYEDEDERERYSDEFSDGETPNRGSKKNGKSKHTTKEVPKPSAKENIKDAFMRAEVRTKVTRPATSKPVTENSDYLDSLFGLLDEPASKINTTPTKKPMFTKKVTVETPTRALLKLKIKDEEHDEIPRNLSSQLGSHNHDNDAFGDGFDDGFDDYGIVEETPQPELELRTEIKKEIKQEPDINPFVVDDDYSPLEVKNIALRDSKVPMKLFNDTSKKEKATVIKKSENENRLDWMSVESNLNQSYTETKVEDGGAIDIQEVNIKEEDGTLKMYWIDACEVRGVVYIFGKVLRKSTNTGSDTYISCCVAVHNLERNLFILPRARRVDKHGNEGEEVGMADVYTEFDSIRQSHKIPSFLSKPVERKYAFDLPGIPSSGEYLKVVYKYSSPSLPADLKGETFSHVFGANTSALEHFIIKRNLMGPSWLEIKNAKLNNTKVSWCKSEFTVSDPKDIKPLKDSPDLPPPPLSVMSLSLRTVLNPKDKSNEIVAVSSSVYHEVRLDDTVENNKKFISKEIYIRKLDASPFPPGFDRLIEKNRVISKQPSERALLNRVLARFRSADPDIIVGHNFVGFDLDVLLHRMKHTKAEHWSSLGRLRRSVWPKLQSGAGGMGDTTAQEKSIMAGRLMCDTYLGAKEHVRVKSYSLTNLAAEFLNAHREDIDYEKIPLYFSLAKDLETMLLHTDYDTYLCAELMFKLQLLPLSRQLTLLSGNLWSMTLTAGRAVRNEYLLLHEFHKSKYICPDKSYYSDNKEAVGVINVDDMEDQDEAAAPKKGTRRKPQYSGGLVLEPKKGFYDRYVLLLDFNSLYPSIIQEYNICFTTVKQDKGKDDDTLPDYPEEGLPQGILPRLLANLVERRREVKKLMKTATGAKYDEYDIRQKGLKLTANSMYGCLGAAYSRFHAKPLAMLITSRGREILQNTVDLATESGLDVIYGDTDSIMINTNTTKFEEVKPIAEGLKKIVNARYKLLEIEMDGIYQRMLLLKKKKYAALTVVEKNGKLETATETKGLDMVRRDWCGLSRDVSEYVLTQILSSDNQDREQVVETIHSYLRTVGEETRNGLIPIEKFIVNKGLTKAPEDYADAKSQPHVQVALRRKSKGISARTGDTIPYVICIDENSPTQKGSFAERAYHPDEVVNGSGLKIDVEYYLNQQVHPPLDRLCGPIEGTDATRLAECLGLDTSKFRSVLRSSGGQDEELQTLASQLSDAERYKDAEALELRCRSCQSTYTCSALLMETNGASRFGLQCPTCEAIPQAASASVLLTLAIRKYIQKYYQGWVVCDDQGCRNRTRMVSVLGRRCLVEGCRGVMHNEYSDGSLYTQLSFFSHIFDAHKALDKVDFDKNGAIRVQIQHNRELIGQLKACADKYMENNARRFVDLSQLFSFVKIASH</sequence>
<dbReference type="GO" id="GO:0003697">
    <property type="term" value="F:single-stranded DNA binding"/>
    <property type="evidence" value="ECO:0007669"/>
    <property type="project" value="TreeGrafter"/>
</dbReference>
<dbReference type="InterPro" id="IPR045846">
    <property type="entry name" value="POLBc_alpha"/>
</dbReference>
<dbReference type="Gene3D" id="3.90.1600.10">
    <property type="entry name" value="Palm domain of DNA polymerase"/>
    <property type="match status" value="1"/>
</dbReference>
<dbReference type="EMBL" id="JAAAID010000707">
    <property type="protein sequence ID" value="KAG0014633.1"/>
    <property type="molecule type" value="Genomic_DNA"/>
</dbReference>
<organism evidence="18 19">
    <name type="scientific">Entomortierella chlamydospora</name>
    <dbReference type="NCBI Taxonomy" id="101097"/>
    <lineage>
        <taxon>Eukaryota</taxon>
        <taxon>Fungi</taxon>
        <taxon>Fungi incertae sedis</taxon>
        <taxon>Mucoromycota</taxon>
        <taxon>Mortierellomycotina</taxon>
        <taxon>Mortierellomycetes</taxon>
        <taxon>Mortierellales</taxon>
        <taxon>Mortierellaceae</taxon>
        <taxon>Entomortierella</taxon>
    </lineage>
</organism>
<dbReference type="PANTHER" id="PTHR45861">
    <property type="entry name" value="DNA POLYMERASE ALPHA CATALYTIC SUBUNIT"/>
    <property type="match status" value="1"/>
</dbReference>
<dbReference type="Proteomes" id="UP000703661">
    <property type="component" value="Unassembled WGS sequence"/>
</dbReference>
<dbReference type="Gene3D" id="1.10.3200.20">
    <property type="entry name" value="DNA Polymerase alpha, zinc finger"/>
    <property type="match status" value="1"/>
</dbReference>
<dbReference type="InterPro" id="IPR006133">
    <property type="entry name" value="DNA-dir_DNA_pol_B_exonuc"/>
</dbReference>
<comment type="catalytic activity">
    <reaction evidence="12">
        <text>DNA(n) + a 2'-deoxyribonucleoside 5'-triphosphate = DNA(n+1) + diphosphate</text>
        <dbReference type="Rhea" id="RHEA:22508"/>
        <dbReference type="Rhea" id="RHEA-COMP:17339"/>
        <dbReference type="Rhea" id="RHEA-COMP:17340"/>
        <dbReference type="ChEBI" id="CHEBI:33019"/>
        <dbReference type="ChEBI" id="CHEBI:61560"/>
        <dbReference type="ChEBI" id="CHEBI:173112"/>
        <dbReference type="EC" id="2.7.7.7"/>
    </reaction>
</comment>
<dbReference type="InterPro" id="IPR015088">
    <property type="entry name" value="Znf_DNA-dir_DNA_pol_B_alpha"/>
</dbReference>
<dbReference type="InterPro" id="IPR036397">
    <property type="entry name" value="RNaseH_sf"/>
</dbReference>
<feature type="region of interest" description="Disordered" evidence="13">
    <location>
        <begin position="54"/>
        <end position="142"/>
    </location>
</feature>
<evidence type="ECO:0000256" key="11">
    <source>
        <dbReference type="ARBA" id="ARBA00023242"/>
    </source>
</evidence>